<dbReference type="Proteomes" id="UP000593576">
    <property type="component" value="Unassembled WGS sequence"/>
</dbReference>
<sequence length="141" mass="16059">MVEHTDGGMVSFKDKLHALHTGKTNASTIEEEDDSEIALWKPTQTVQLMDLANDYYLKKFKSKDDYSQDFLTLQHHPDQVVVWIRLPDLSGDWYKRSLLHAIAKLVGKVVKIDSNTSSGVKGWFARMAISINLRRSLVSKI</sequence>
<keyword evidence="2" id="KW-1185">Reference proteome</keyword>
<reference evidence="1 2" key="1">
    <citation type="journal article" date="2019" name="Genome Biol. Evol.">
        <title>Insights into the evolution of the New World diploid cottons (Gossypium, subgenus Houzingenia) based on genome sequencing.</title>
        <authorList>
            <person name="Grover C.E."/>
            <person name="Arick M.A. 2nd"/>
            <person name="Thrash A."/>
            <person name="Conover J.L."/>
            <person name="Sanders W.S."/>
            <person name="Peterson D.G."/>
            <person name="Frelichowski J.E."/>
            <person name="Scheffler J.A."/>
            <person name="Scheffler B.E."/>
            <person name="Wendel J.F."/>
        </authorList>
    </citation>
    <scope>NUCLEOTIDE SEQUENCE [LARGE SCALE GENOMIC DNA]</scope>
    <source>
        <strain evidence="1">1</strain>
        <tissue evidence="1">Leaf</tissue>
    </source>
</reference>
<evidence type="ECO:0000313" key="2">
    <source>
        <dbReference type="Proteomes" id="UP000593576"/>
    </source>
</evidence>
<proteinExistence type="predicted"/>
<dbReference type="AlphaFoldDB" id="A0A7J9KSC2"/>
<accession>A0A7J9KSC2</accession>
<evidence type="ECO:0008006" key="3">
    <source>
        <dbReference type="Google" id="ProtNLM"/>
    </source>
</evidence>
<protein>
    <recommendedName>
        <fullName evidence="3">DUF4283 domain-containing protein</fullName>
    </recommendedName>
</protein>
<gene>
    <name evidence="1" type="ORF">Goshw_014964</name>
</gene>
<comment type="caution">
    <text evidence="1">The sequence shown here is derived from an EMBL/GenBank/DDBJ whole genome shotgun (WGS) entry which is preliminary data.</text>
</comment>
<dbReference type="InterPro" id="IPR040256">
    <property type="entry name" value="At4g02000-like"/>
</dbReference>
<dbReference type="PANTHER" id="PTHR31286:SF99">
    <property type="entry name" value="DUF4283 DOMAIN-CONTAINING PROTEIN"/>
    <property type="match status" value="1"/>
</dbReference>
<evidence type="ECO:0000313" key="1">
    <source>
        <dbReference type="EMBL" id="MBA0849357.1"/>
    </source>
</evidence>
<dbReference type="PANTHER" id="PTHR31286">
    <property type="entry name" value="GLYCINE-RICH CELL WALL STRUCTURAL PROTEIN 1.8-LIKE"/>
    <property type="match status" value="1"/>
</dbReference>
<name>A0A7J9KSC2_GOSSC</name>
<dbReference type="OrthoDB" id="992106at2759"/>
<dbReference type="EMBL" id="JABFAF010000002">
    <property type="protein sequence ID" value="MBA0849357.1"/>
    <property type="molecule type" value="Genomic_DNA"/>
</dbReference>
<organism evidence="1 2">
    <name type="scientific">Gossypium schwendimanii</name>
    <name type="common">Cotton</name>
    <dbReference type="NCBI Taxonomy" id="34291"/>
    <lineage>
        <taxon>Eukaryota</taxon>
        <taxon>Viridiplantae</taxon>
        <taxon>Streptophyta</taxon>
        <taxon>Embryophyta</taxon>
        <taxon>Tracheophyta</taxon>
        <taxon>Spermatophyta</taxon>
        <taxon>Magnoliopsida</taxon>
        <taxon>eudicotyledons</taxon>
        <taxon>Gunneridae</taxon>
        <taxon>Pentapetalae</taxon>
        <taxon>rosids</taxon>
        <taxon>malvids</taxon>
        <taxon>Malvales</taxon>
        <taxon>Malvaceae</taxon>
        <taxon>Malvoideae</taxon>
        <taxon>Gossypium</taxon>
    </lineage>
</organism>